<dbReference type="AlphaFoldDB" id="A0A1B9ID39"/>
<feature type="region of interest" description="Disordered" evidence="1">
    <location>
        <begin position="53"/>
        <end position="92"/>
    </location>
</feature>
<feature type="compositionally biased region" description="Basic and acidic residues" evidence="1">
    <location>
        <begin position="75"/>
        <end position="86"/>
    </location>
</feature>
<evidence type="ECO:0000313" key="2">
    <source>
        <dbReference type="EMBL" id="OCF53532.1"/>
    </source>
</evidence>
<reference evidence="2" key="2">
    <citation type="submission" date="2016-07" db="EMBL/GenBank/DDBJ databases">
        <title>Evolution of pathogenesis and genome organization in the Tremellales.</title>
        <authorList>
            <person name="Cuomo C."/>
            <person name="Litvintseva A."/>
            <person name="Heitman J."/>
            <person name="Chen Y."/>
            <person name="Sun S."/>
            <person name="Springer D."/>
            <person name="Dromer F."/>
            <person name="Young S."/>
            <person name="Zeng Q."/>
            <person name="Chapman S."/>
            <person name="Gujja S."/>
            <person name="Saif S."/>
            <person name="Birren B."/>
        </authorList>
    </citation>
    <scope>NUCLEOTIDE SEQUENCE</scope>
    <source>
        <strain evidence="2">CBS 10737</strain>
    </source>
</reference>
<feature type="compositionally biased region" description="Low complexity" evidence="1">
    <location>
        <begin position="136"/>
        <end position="155"/>
    </location>
</feature>
<name>A0A1B9ID39_9TREE</name>
<evidence type="ECO:0000256" key="1">
    <source>
        <dbReference type="SAM" id="MobiDB-lite"/>
    </source>
</evidence>
<gene>
    <name evidence="2" type="ORF">I206_00837</name>
</gene>
<sequence>MINSKNLSRAREMMVFQDILLQTSLPTSMGMSRLESHTNLVIVAAARSEVATESVKTQSGLVSPTVEAESNLPGEDNKSERNRIEGYDSTVTGTIQGVPDDFKFIPSAALGGSKRQTGFSHSAMRGSDAGHPSALSSSPTGTRRSPPRAARPGGSVFDNERYQGYERGG</sequence>
<reference evidence="2" key="1">
    <citation type="submission" date="2013-07" db="EMBL/GenBank/DDBJ databases">
        <title>The Genome Sequence of Cryptococcus pinus CBS10737.</title>
        <authorList>
            <consortium name="The Broad Institute Genome Sequencing Platform"/>
            <person name="Cuomo C."/>
            <person name="Litvintseva A."/>
            <person name="Chen Y."/>
            <person name="Heitman J."/>
            <person name="Sun S."/>
            <person name="Springer D."/>
            <person name="Dromer F."/>
            <person name="Young S.K."/>
            <person name="Zeng Q."/>
            <person name="Gargeya S."/>
            <person name="Fitzgerald M."/>
            <person name="Abouelleil A."/>
            <person name="Alvarado L."/>
            <person name="Berlin A.M."/>
            <person name="Chapman S.B."/>
            <person name="Dewar J."/>
            <person name="Goldberg J."/>
            <person name="Griggs A."/>
            <person name="Gujja S."/>
            <person name="Hansen M."/>
            <person name="Howarth C."/>
            <person name="Imamovic A."/>
            <person name="Larimer J."/>
            <person name="McCowan C."/>
            <person name="Murphy C."/>
            <person name="Pearson M."/>
            <person name="Priest M."/>
            <person name="Roberts A."/>
            <person name="Saif S."/>
            <person name="Shea T."/>
            <person name="Sykes S."/>
            <person name="Wortman J."/>
            <person name="Nusbaum C."/>
            <person name="Birren B."/>
        </authorList>
    </citation>
    <scope>NUCLEOTIDE SEQUENCE [LARGE SCALE GENOMIC DNA]</scope>
    <source>
        <strain evidence="2">CBS 10737</strain>
    </source>
</reference>
<proteinExistence type="predicted"/>
<dbReference type="EMBL" id="KI894007">
    <property type="protein sequence ID" value="OCF53532.1"/>
    <property type="molecule type" value="Genomic_DNA"/>
</dbReference>
<protein>
    <submittedName>
        <fullName evidence="2">Uncharacterized protein</fullName>
    </submittedName>
</protein>
<accession>A0A1B9ID39</accession>
<feature type="compositionally biased region" description="Basic and acidic residues" evidence="1">
    <location>
        <begin position="158"/>
        <end position="169"/>
    </location>
</feature>
<feature type="region of interest" description="Disordered" evidence="1">
    <location>
        <begin position="113"/>
        <end position="169"/>
    </location>
</feature>
<organism evidence="2">
    <name type="scientific">Kwoniella pini CBS 10737</name>
    <dbReference type="NCBI Taxonomy" id="1296096"/>
    <lineage>
        <taxon>Eukaryota</taxon>
        <taxon>Fungi</taxon>
        <taxon>Dikarya</taxon>
        <taxon>Basidiomycota</taxon>
        <taxon>Agaricomycotina</taxon>
        <taxon>Tremellomycetes</taxon>
        <taxon>Tremellales</taxon>
        <taxon>Cryptococcaceae</taxon>
        <taxon>Kwoniella</taxon>
    </lineage>
</organism>